<evidence type="ECO:0000313" key="9">
    <source>
        <dbReference type="Proteomes" id="UP001163823"/>
    </source>
</evidence>
<evidence type="ECO:0000259" key="6">
    <source>
        <dbReference type="Pfam" id="PF03171"/>
    </source>
</evidence>
<dbReference type="SUPFAM" id="SSF51197">
    <property type="entry name" value="Clavaminate synthase-like"/>
    <property type="match status" value="1"/>
</dbReference>
<reference evidence="8" key="1">
    <citation type="journal article" date="2023" name="Science">
        <title>Elucidation of the pathway for biosynthesis of saponin adjuvants from the soapbark tree.</title>
        <authorList>
            <person name="Reed J."/>
            <person name="Orme A."/>
            <person name="El-Demerdash A."/>
            <person name="Owen C."/>
            <person name="Martin L.B.B."/>
            <person name="Misra R.C."/>
            <person name="Kikuchi S."/>
            <person name="Rejzek M."/>
            <person name="Martin A.C."/>
            <person name="Harkess A."/>
            <person name="Leebens-Mack J."/>
            <person name="Louveau T."/>
            <person name="Stephenson M.J."/>
            <person name="Osbourn A."/>
        </authorList>
    </citation>
    <scope>NUCLEOTIDE SEQUENCE</scope>
    <source>
        <strain evidence="8">S10</strain>
    </source>
</reference>
<protein>
    <submittedName>
        <fullName evidence="8">1-aminocyclopropane-1-carboxylate oxidase-like 1</fullName>
    </submittedName>
</protein>
<sequence>MPATIAESTYLYDRVKAVKQFDDSKMGVKGLVDSGIDSIPRFFIHAPETLSDLKLTSHPRPESKTQIPNIDLSGVDSPHHRLTIVNQIRRASADLGFFKIINHGIPPQVLDRTIDSIRAFHEQPMEIKERVYGRSTGTGVTFMPSLGLYNLKAASWRDSLQVRLDSTVLDYSQIPEVCRDQLMEWDRDIQRLGEVLMGLLSEGLGLNSERLKDMCCLKRRVILGQYYPYCPQPDLTVWNAPHTDPGVLTVLQQDHIGGLQVKCSEGWVDSKPTLGALVINIGDLLRVNFIFNATAY</sequence>
<dbReference type="KEGG" id="qsa:O6P43_025910"/>
<comment type="caution">
    <text evidence="8">The sequence shown here is derived from an EMBL/GenBank/DDBJ whole genome shotgun (WGS) entry which is preliminary data.</text>
</comment>
<organism evidence="8 9">
    <name type="scientific">Quillaja saponaria</name>
    <name type="common">Soap bark tree</name>
    <dbReference type="NCBI Taxonomy" id="32244"/>
    <lineage>
        <taxon>Eukaryota</taxon>
        <taxon>Viridiplantae</taxon>
        <taxon>Streptophyta</taxon>
        <taxon>Embryophyta</taxon>
        <taxon>Tracheophyta</taxon>
        <taxon>Spermatophyta</taxon>
        <taxon>Magnoliopsida</taxon>
        <taxon>eudicotyledons</taxon>
        <taxon>Gunneridae</taxon>
        <taxon>Pentapetalae</taxon>
        <taxon>rosids</taxon>
        <taxon>fabids</taxon>
        <taxon>Fabales</taxon>
        <taxon>Quillajaceae</taxon>
        <taxon>Quillaja</taxon>
    </lineage>
</organism>
<dbReference type="AlphaFoldDB" id="A0AAD7LA62"/>
<dbReference type="GO" id="GO:0046872">
    <property type="term" value="F:metal ion binding"/>
    <property type="evidence" value="ECO:0007669"/>
    <property type="project" value="UniProtKB-KW"/>
</dbReference>
<gene>
    <name evidence="8" type="ORF">O6P43_025910</name>
</gene>
<dbReference type="Pfam" id="PF03171">
    <property type="entry name" value="2OG-FeII_Oxy"/>
    <property type="match status" value="1"/>
</dbReference>
<keyword evidence="2" id="KW-0479">Metal-binding</keyword>
<dbReference type="PANTHER" id="PTHR10209">
    <property type="entry name" value="OXIDOREDUCTASE, 2OG-FE II OXYGENASE FAMILY PROTEIN"/>
    <property type="match status" value="1"/>
</dbReference>
<evidence type="ECO:0000256" key="2">
    <source>
        <dbReference type="ARBA" id="ARBA00022723"/>
    </source>
</evidence>
<evidence type="ECO:0000313" key="8">
    <source>
        <dbReference type="EMBL" id="KAJ7954318.1"/>
    </source>
</evidence>
<feature type="domain" description="Isopenicillin N synthase-like Fe(2+) 2OG dioxygenase" evidence="6">
    <location>
        <begin position="223"/>
        <end position="286"/>
    </location>
</feature>
<evidence type="ECO:0000256" key="4">
    <source>
        <dbReference type="ARBA" id="ARBA00023004"/>
    </source>
</evidence>
<keyword evidence="9" id="KW-1185">Reference proteome</keyword>
<dbReference type="Gene3D" id="2.60.120.330">
    <property type="entry name" value="B-lactam Antibiotic, Isopenicillin N Synthase, Chain"/>
    <property type="match status" value="1"/>
</dbReference>
<evidence type="ECO:0000256" key="1">
    <source>
        <dbReference type="ARBA" id="ARBA00008056"/>
    </source>
</evidence>
<dbReference type="InterPro" id="IPR027443">
    <property type="entry name" value="IPNS-like_sf"/>
</dbReference>
<dbReference type="GO" id="GO:0016491">
    <property type="term" value="F:oxidoreductase activity"/>
    <property type="evidence" value="ECO:0007669"/>
    <property type="project" value="UniProtKB-KW"/>
</dbReference>
<dbReference type="PANTHER" id="PTHR10209:SF751">
    <property type="entry name" value="OS06G0255100 PROTEIN"/>
    <property type="match status" value="1"/>
</dbReference>
<proteinExistence type="inferred from homology"/>
<comment type="similarity">
    <text evidence="1">Belongs to the iron/ascorbate-dependent oxidoreductase family.</text>
</comment>
<dbReference type="Proteomes" id="UP001163823">
    <property type="component" value="Chromosome 10"/>
</dbReference>
<dbReference type="EMBL" id="JARAOO010000010">
    <property type="protein sequence ID" value="KAJ7954318.1"/>
    <property type="molecule type" value="Genomic_DNA"/>
</dbReference>
<evidence type="ECO:0000259" key="7">
    <source>
        <dbReference type="Pfam" id="PF14226"/>
    </source>
</evidence>
<evidence type="ECO:0000256" key="5">
    <source>
        <dbReference type="SAM" id="MobiDB-lite"/>
    </source>
</evidence>
<dbReference type="InterPro" id="IPR026992">
    <property type="entry name" value="DIOX_N"/>
</dbReference>
<accession>A0AAD7LA62</accession>
<feature type="region of interest" description="Disordered" evidence="5">
    <location>
        <begin position="54"/>
        <end position="74"/>
    </location>
</feature>
<dbReference type="InterPro" id="IPR044861">
    <property type="entry name" value="IPNS-like_FE2OG_OXY"/>
</dbReference>
<name>A0AAD7LA62_QUISA</name>
<keyword evidence="3" id="KW-0560">Oxidoreductase</keyword>
<evidence type="ECO:0000256" key="3">
    <source>
        <dbReference type="ARBA" id="ARBA00023002"/>
    </source>
</evidence>
<feature type="domain" description="Non-haem dioxygenase N-terminal" evidence="7">
    <location>
        <begin position="67"/>
        <end position="165"/>
    </location>
</feature>
<dbReference type="Pfam" id="PF14226">
    <property type="entry name" value="DIOX_N"/>
    <property type="match status" value="1"/>
</dbReference>
<keyword evidence="4" id="KW-0408">Iron</keyword>